<evidence type="ECO:0000313" key="2">
    <source>
        <dbReference type="Proteomes" id="UP001150581"/>
    </source>
</evidence>
<name>A0ACC1I601_9FUNG</name>
<organism evidence="1 2">
    <name type="scientific">Kickxella alabastrina</name>
    <dbReference type="NCBI Taxonomy" id="61397"/>
    <lineage>
        <taxon>Eukaryota</taxon>
        <taxon>Fungi</taxon>
        <taxon>Fungi incertae sedis</taxon>
        <taxon>Zoopagomycota</taxon>
        <taxon>Kickxellomycotina</taxon>
        <taxon>Kickxellomycetes</taxon>
        <taxon>Kickxellales</taxon>
        <taxon>Kickxellaceae</taxon>
        <taxon>Kickxella</taxon>
    </lineage>
</organism>
<dbReference type="EMBL" id="JANBPG010001748">
    <property type="protein sequence ID" value="KAJ1888466.1"/>
    <property type="molecule type" value="Genomic_DNA"/>
</dbReference>
<accession>A0ACC1I601</accession>
<keyword evidence="1" id="KW-0648">Protein biosynthesis</keyword>
<feature type="non-terminal residue" evidence="1">
    <location>
        <position position="1"/>
    </location>
</feature>
<keyword evidence="1" id="KW-0251">Elongation factor</keyword>
<protein>
    <submittedName>
        <fullName evidence="1">Transcription elongation factor spt5</fullName>
    </submittedName>
</protein>
<evidence type="ECO:0000313" key="1">
    <source>
        <dbReference type="EMBL" id="KAJ1888466.1"/>
    </source>
</evidence>
<reference evidence="1" key="1">
    <citation type="submission" date="2022-07" db="EMBL/GenBank/DDBJ databases">
        <title>Phylogenomic reconstructions and comparative analyses of Kickxellomycotina fungi.</title>
        <authorList>
            <person name="Reynolds N.K."/>
            <person name="Stajich J.E."/>
            <person name="Barry K."/>
            <person name="Grigoriev I.V."/>
            <person name="Crous P."/>
            <person name="Smith M.E."/>
        </authorList>
    </citation>
    <scope>NUCLEOTIDE SEQUENCE</scope>
    <source>
        <strain evidence="1">Benny 63K</strain>
    </source>
</reference>
<sequence length="906" mass="93142">WTPARLLIPGISDPHLWMARCVPGKERDVVFAAARRVFQWASSGKFNGVYSVFSRDGLSGYVYVEARNLADAQAALEGISGAFAFRMTLVPIDDMVDVVKIKAQQSRLNPGAWVRVKRGNYAGDLAQVVAVIEASEAVEVRLLPRIDYAHEGRAAKGARPAPRLFSVEEAQRADPRGLSSRQNEILWRGDRFVGGYLHKDMRVASLQTADVSPTLDEIARFAAGDAGEDGDEQAAIAALASQAAAASLDLSGVAASGNFQPGDVVEVVDGDLAGVVGTVRSVDGDGTVRVAPELGGLRRGAVMGFPVRQLRKRFRTGDHVQVQAGRLRGATGMVLAVADAVVTVYTDVDKTEIRVLSKDLRVSSDVASAALGAPGAQGRGGIQVHDLVQLDAGQVAVVLTAARDTVTVLDDRGEPRTLPLTAVRAARGGFERSGVDFNGAALRRGDHVREVGGQQRSGSVLQVTRFATFVLPRDAPADAVFAVRTRQLESLSARATAALEPYATRVDRTAPGVRGRGRGGAAVRGGRVGALRGRDPLVGKTVVATRGPYKGYVGIVKDAAATSARVELHTSARVVNIDKDKLAVRLPSGDTVPAVDFATSSGGGGGGGGRPPPAAAAMSSSGGGWGAPSARGSSGGYSAPSSGAGGWDIGGSSSAGGWDAAPSSSSASGGGGWDAAPASSNSGGWATGGSAVAPASGSGGGGGWDMGTAAAATTPGASSNWGTPAAAPSNWATPAAGPSTAPSNWGTPAPLTPGALPQTPGGPYETPSYYDTPTPAAAPSTNDDNNNGNSGGGFFSWAVPRVLVELGSSGQQRATIREISTDRASATLVLEHGGSQRVDRASVARMDVRPVRAEKRDRVVVIRGSRRGALGTMVGRDGSEAFFQPDGDSSWHSEPLRNLAVYSDKY</sequence>
<comment type="caution">
    <text evidence="1">The sequence shown here is derived from an EMBL/GenBank/DDBJ whole genome shotgun (WGS) entry which is preliminary data.</text>
</comment>
<dbReference type="Proteomes" id="UP001150581">
    <property type="component" value="Unassembled WGS sequence"/>
</dbReference>
<keyword evidence="2" id="KW-1185">Reference proteome</keyword>
<gene>
    <name evidence="1" type="primary">SPT5_2</name>
    <name evidence="1" type="ORF">LPJ66_008561</name>
</gene>
<proteinExistence type="predicted"/>